<dbReference type="GO" id="GO:0003700">
    <property type="term" value="F:DNA-binding transcription factor activity"/>
    <property type="evidence" value="ECO:0007669"/>
    <property type="project" value="TreeGrafter"/>
</dbReference>
<dbReference type="GO" id="GO:0003677">
    <property type="term" value="F:DNA binding"/>
    <property type="evidence" value="ECO:0007669"/>
    <property type="project" value="UniProtKB-KW"/>
</dbReference>
<feature type="domain" description="Cyclic nucleotide-binding" evidence="4">
    <location>
        <begin position="15"/>
        <end position="119"/>
    </location>
</feature>
<dbReference type="Gene3D" id="1.10.10.10">
    <property type="entry name" value="Winged helix-like DNA-binding domain superfamily/Winged helix DNA-binding domain"/>
    <property type="match status" value="1"/>
</dbReference>
<dbReference type="SMART" id="SM00100">
    <property type="entry name" value="cNMP"/>
    <property type="match status" value="1"/>
</dbReference>
<accession>A0A0L8AMY1</accession>
<dbReference type="Gene3D" id="2.60.120.10">
    <property type="entry name" value="Jelly Rolls"/>
    <property type="match status" value="1"/>
</dbReference>
<keyword evidence="2" id="KW-0238">DNA-binding</keyword>
<dbReference type="InterPro" id="IPR018490">
    <property type="entry name" value="cNMP-bd_dom_sf"/>
</dbReference>
<dbReference type="CDD" id="cd00038">
    <property type="entry name" value="CAP_ED"/>
    <property type="match status" value="1"/>
</dbReference>
<sequence>MQREIKYWYLRNYDLFSNLTKEQINDLSGISKFVRMKKGHTIYFASDQVKRVYFLINGKIKISEMDQSGNEMIKDILLTGDLFGEISFNMLTLSHEYAEILSSEVILCTFTMDEFEELMQKHPMLCLNFTKKIGDKLRKLEHRHANLVFKDVKERLKDFLKMWAINEGKDTPEGVLIKNYLTHNEIASLISSSRQTVTTIINELKEEGALSYSRSQIVIPNIAVLS</sequence>
<evidence type="ECO:0000256" key="2">
    <source>
        <dbReference type="ARBA" id="ARBA00023125"/>
    </source>
</evidence>
<dbReference type="RefSeq" id="WP_053222518.1">
    <property type="nucleotide sequence ID" value="NZ_JSVA01000005.1"/>
</dbReference>
<dbReference type="AlphaFoldDB" id="A0A0L8AMY1"/>
<dbReference type="InterPro" id="IPR050397">
    <property type="entry name" value="Env_Response_Regulators"/>
</dbReference>
<dbReference type="Proteomes" id="UP000036908">
    <property type="component" value="Unassembled WGS sequence"/>
</dbReference>
<evidence type="ECO:0000256" key="1">
    <source>
        <dbReference type="ARBA" id="ARBA00023015"/>
    </source>
</evidence>
<evidence type="ECO:0008006" key="8">
    <source>
        <dbReference type="Google" id="ProtNLM"/>
    </source>
</evidence>
<comment type="caution">
    <text evidence="6">The sequence shown here is derived from an EMBL/GenBank/DDBJ whole genome shotgun (WGS) entry which is preliminary data.</text>
</comment>
<dbReference type="OrthoDB" id="9788438at2"/>
<evidence type="ECO:0000256" key="3">
    <source>
        <dbReference type="ARBA" id="ARBA00023163"/>
    </source>
</evidence>
<dbReference type="GO" id="GO:0005829">
    <property type="term" value="C:cytosol"/>
    <property type="evidence" value="ECO:0007669"/>
    <property type="project" value="TreeGrafter"/>
</dbReference>
<dbReference type="PANTHER" id="PTHR24567">
    <property type="entry name" value="CRP FAMILY TRANSCRIPTIONAL REGULATORY PROTEIN"/>
    <property type="match status" value="1"/>
</dbReference>
<organism evidence="6 7">
    <name type="scientific">Roseivirga seohaensis subsp. aquiponti</name>
    <dbReference type="NCBI Taxonomy" id="1566026"/>
    <lineage>
        <taxon>Bacteria</taxon>
        <taxon>Pseudomonadati</taxon>
        <taxon>Bacteroidota</taxon>
        <taxon>Cytophagia</taxon>
        <taxon>Cytophagales</taxon>
        <taxon>Roseivirgaceae</taxon>
        <taxon>Roseivirga</taxon>
    </lineage>
</organism>
<evidence type="ECO:0000259" key="5">
    <source>
        <dbReference type="PROSITE" id="PS51063"/>
    </source>
</evidence>
<keyword evidence="1" id="KW-0805">Transcription regulation</keyword>
<keyword evidence="3" id="KW-0804">Transcription</keyword>
<evidence type="ECO:0000259" key="4">
    <source>
        <dbReference type="PROSITE" id="PS50042"/>
    </source>
</evidence>
<dbReference type="SMART" id="SM00419">
    <property type="entry name" value="HTH_CRP"/>
    <property type="match status" value="1"/>
</dbReference>
<feature type="domain" description="HTH crp-type" evidence="5">
    <location>
        <begin position="150"/>
        <end position="223"/>
    </location>
</feature>
<dbReference type="Pfam" id="PF00027">
    <property type="entry name" value="cNMP_binding"/>
    <property type="match status" value="1"/>
</dbReference>
<keyword evidence="7" id="KW-1185">Reference proteome</keyword>
<dbReference type="InterPro" id="IPR012318">
    <property type="entry name" value="HTH_CRP"/>
</dbReference>
<evidence type="ECO:0000313" key="6">
    <source>
        <dbReference type="EMBL" id="KOF03833.1"/>
    </source>
</evidence>
<dbReference type="PROSITE" id="PS51063">
    <property type="entry name" value="HTH_CRP_2"/>
    <property type="match status" value="1"/>
</dbReference>
<dbReference type="InterPro" id="IPR000595">
    <property type="entry name" value="cNMP-bd_dom"/>
</dbReference>
<evidence type="ECO:0000313" key="7">
    <source>
        <dbReference type="Proteomes" id="UP000036908"/>
    </source>
</evidence>
<dbReference type="PROSITE" id="PS50042">
    <property type="entry name" value="CNMP_BINDING_3"/>
    <property type="match status" value="1"/>
</dbReference>
<dbReference type="PANTHER" id="PTHR24567:SF74">
    <property type="entry name" value="HTH-TYPE TRANSCRIPTIONAL REGULATOR ARCR"/>
    <property type="match status" value="1"/>
</dbReference>
<proteinExistence type="predicted"/>
<dbReference type="InterPro" id="IPR036390">
    <property type="entry name" value="WH_DNA-bd_sf"/>
</dbReference>
<dbReference type="Pfam" id="PF13545">
    <property type="entry name" value="HTH_Crp_2"/>
    <property type="match status" value="1"/>
</dbReference>
<reference evidence="7" key="1">
    <citation type="submission" date="2014-11" db="EMBL/GenBank/DDBJ databases">
        <title>Genome sequencing of Roseivirga sp. D-25.</title>
        <authorList>
            <person name="Selvaratnam C."/>
            <person name="Thevarajoo S."/>
            <person name="Goh K.M."/>
            <person name="Eee R."/>
            <person name="Chan K.-G."/>
            <person name="Chong C.S."/>
        </authorList>
    </citation>
    <scope>NUCLEOTIDE SEQUENCE [LARGE SCALE GENOMIC DNA]</scope>
    <source>
        <strain evidence="7">D-25</strain>
    </source>
</reference>
<dbReference type="InterPro" id="IPR036388">
    <property type="entry name" value="WH-like_DNA-bd_sf"/>
</dbReference>
<name>A0A0L8AMY1_9BACT</name>
<dbReference type="EMBL" id="JSVA01000005">
    <property type="protein sequence ID" value="KOF03833.1"/>
    <property type="molecule type" value="Genomic_DNA"/>
</dbReference>
<dbReference type="PATRIC" id="fig|1566026.4.peg.2735"/>
<gene>
    <name evidence="6" type="ORF">OB69_04565</name>
</gene>
<dbReference type="SUPFAM" id="SSF46785">
    <property type="entry name" value="Winged helix' DNA-binding domain"/>
    <property type="match status" value="1"/>
</dbReference>
<protein>
    <recommendedName>
        <fullName evidence="8">Crp/Fnr family transcriptional regulator</fullName>
    </recommendedName>
</protein>
<dbReference type="InterPro" id="IPR014710">
    <property type="entry name" value="RmlC-like_jellyroll"/>
</dbReference>
<dbReference type="SUPFAM" id="SSF51206">
    <property type="entry name" value="cAMP-binding domain-like"/>
    <property type="match status" value="1"/>
</dbReference>